<name>A0A165LCC4_9APHY</name>
<evidence type="ECO:0000313" key="2">
    <source>
        <dbReference type="Proteomes" id="UP000076727"/>
    </source>
</evidence>
<dbReference type="EMBL" id="KV429136">
    <property type="protein sequence ID" value="KZT64232.1"/>
    <property type="molecule type" value="Genomic_DNA"/>
</dbReference>
<protein>
    <submittedName>
        <fullName evidence="1">Uncharacterized protein</fullName>
    </submittedName>
</protein>
<keyword evidence="2" id="KW-1185">Reference proteome</keyword>
<organism evidence="1 2">
    <name type="scientific">Daedalea quercina L-15889</name>
    <dbReference type="NCBI Taxonomy" id="1314783"/>
    <lineage>
        <taxon>Eukaryota</taxon>
        <taxon>Fungi</taxon>
        <taxon>Dikarya</taxon>
        <taxon>Basidiomycota</taxon>
        <taxon>Agaricomycotina</taxon>
        <taxon>Agaricomycetes</taxon>
        <taxon>Polyporales</taxon>
        <taxon>Fomitopsis</taxon>
    </lineage>
</organism>
<proteinExistence type="predicted"/>
<sequence length="82" mass="8841">MLQRQLSLVSQSCLPSRARQALAMGPHDHPALQNFEPSGILVSPGRVDNSFNPPSRTSGCPCLTPWGSSRTGTMTLTITDFD</sequence>
<dbReference type="AlphaFoldDB" id="A0A165LCC4"/>
<reference evidence="1 2" key="1">
    <citation type="journal article" date="2016" name="Mol. Biol. Evol.">
        <title>Comparative Genomics of Early-Diverging Mushroom-Forming Fungi Provides Insights into the Origins of Lignocellulose Decay Capabilities.</title>
        <authorList>
            <person name="Nagy L.G."/>
            <person name="Riley R."/>
            <person name="Tritt A."/>
            <person name="Adam C."/>
            <person name="Daum C."/>
            <person name="Floudas D."/>
            <person name="Sun H."/>
            <person name="Yadav J.S."/>
            <person name="Pangilinan J."/>
            <person name="Larsson K.H."/>
            <person name="Matsuura K."/>
            <person name="Barry K."/>
            <person name="Labutti K."/>
            <person name="Kuo R."/>
            <person name="Ohm R.A."/>
            <person name="Bhattacharya S.S."/>
            <person name="Shirouzu T."/>
            <person name="Yoshinaga Y."/>
            <person name="Martin F.M."/>
            <person name="Grigoriev I.V."/>
            <person name="Hibbett D.S."/>
        </authorList>
    </citation>
    <scope>NUCLEOTIDE SEQUENCE [LARGE SCALE GENOMIC DNA]</scope>
    <source>
        <strain evidence="1 2">L-15889</strain>
    </source>
</reference>
<evidence type="ECO:0000313" key="1">
    <source>
        <dbReference type="EMBL" id="KZT64232.1"/>
    </source>
</evidence>
<accession>A0A165LCC4</accession>
<dbReference type="Proteomes" id="UP000076727">
    <property type="component" value="Unassembled WGS sequence"/>
</dbReference>
<gene>
    <name evidence="1" type="ORF">DAEQUDRAFT_47119</name>
</gene>